<dbReference type="Pfam" id="PF00990">
    <property type="entry name" value="GGDEF"/>
    <property type="match status" value="1"/>
</dbReference>
<gene>
    <name evidence="7" type="ORF">NFC81_06985</name>
</gene>
<organism evidence="7">
    <name type="scientific">Salinispirillum sp. LH 10-3-1</name>
    <dbReference type="NCBI Taxonomy" id="2952525"/>
    <lineage>
        <taxon>Bacteria</taxon>
        <taxon>Pseudomonadati</taxon>
        <taxon>Pseudomonadota</taxon>
        <taxon>Gammaproteobacteria</taxon>
        <taxon>Oceanospirillales</taxon>
        <taxon>Saccharospirillaceae</taxon>
        <taxon>Salinispirillum</taxon>
    </lineage>
</organism>
<dbReference type="SUPFAM" id="SSF55785">
    <property type="entry name" value="PYP-like sensor domain (PAS domain)"/>
    <property type="match status" value="1"/>
</dbReference>
<dbReference type="RefSeq" id="WP_304996809.1">
    <property type="nucleotide sequence ID" value="NZ_CP101717.1"/>
</dbReference>
<dbReference type="PROSITE" id="PS50112">
    <property type="entry name" value="PAS"/>
    <property type="match status" value="1"/>
</dbReference>
<dbReference type="InterPro" id="IPR000014">
    <property type="entry name" value="PAS"/>
</dbReference>
<dbReference type="CDD" id="cd01948">
    <property type="entry name" value="EAL"/>
    <property type="match status" value="1"/>
</dbReference>
<dbReference type="EMBL" id="CP101717">
    <property type="protein sequence ID" value="WLD59517.1"/>
    <property type="molecule type" value="Genomic_DNA"/>
</dbReference>
<proteinExistence type="predicted"/>
<dbReference type="SUPFAM" id="SSF141868">
    <property type="entry name" value="EAL domain-like"/>
    <property type="match status" value="1"/>
</dbReference>
<dbReference type="InterPro" id="IPR001633">
    <property type="entry name" value="EAL_dom"/>
</dbReference>
<dbReference type="EC" id="3.1.4.52" evidence="1"/>
<feature type="transmembrane region" description="Helical" evidence="3">
    <location>
        <begin position="163"/>
        <end position="182"/>
    </location>
</feature>
<keyword evidence="2" id="KW-0973">c-di-GMP</keyword>
<reference evidence="7" key="1">
    <citation type="submission" date="2022-07" db="EMBL/GenBank/DDBJ databases">
        <title>Complete genome sequence of Salinispirillum sp. LH10-3-1 capable of multiple carbohydrate inversion isolated from a soda lake.</title>
        <authorList>
            <person name="Liu J."/>
            <person name="Zhai Y."/>
            <person name="Zhang H."/>
            <person name="Yang H."/>
            <person name="Qu J."/>
            <person name="Li J."/>
        </authorList>
    </citation>
    <scope>NUCLEOTIDE SEQUENCE</scope>
    <source>
        <strain evidence="7">LH 10-3-1</strain>
    </source>
</reference>
<dbReference type="PANTHER" id="PTHR44757:SF2">
    <property type="entry name" value="BIOFILM ARCHITECTURE MAINTENANCE PROTEIN MBAA"/>
    <property type="match status" value="1"/>
</dbReference>
<evidence type="ECO:0000259" key="5">
    <source>
        <dbReference type="PROSITE" id="PS50883"/>
    </source>
</evidence>
<evidence type="ECO:0000259" key="6">
    <source>
        <dbReference type="PROSITE" id="PS50887"/>
    </source>
</evidence>
<evidence type="ECO:0000256" key="1">
    <source>
        <dbReference type="ARBA" id="ARBA00012282"/>
    </source>
</evidence>
<name>A0AB38YJU8_9GAMM</name>
<dbReference type="AlphaFoldDB" id="A0AB38YJU8"/>
<dbReference type="Pfam" id="PF00563">
    <property type="entry name" value="EAL"/>
    <property type="match status" value="1"/>
</dbReference>
<keyword evidence="3" id="KW-1133">Transmembrane helix</keyword>
<dbReference type="NCBIfam" id="TIGR00254">
    <property type="entry name" value="GGDEF"/>
    <property type="match status" value="1"/>
</dbReference>
<evidence type="ECO:0000259" key="4">
    <source>
        <dbReference type="PROSITE" id="PS50112"/>
    </source>
</evidence>
<dbReference type="InterPro" id="IPR043128">
    <property type="entry name" value="Rev_trsase/Diguanyl_cyclase"/>
</dbReference>
<evidence type="ECO:0000256" key="2">
    <source>
        <dbReference type="ARBA" id="ARBA00022636"/>
    </source>
</evidence>
<dbReference type="CDD" id="cd01949">
    <property type="entry name" value="GGDEF"/>
    <property type="match status" value="1"/>
</dbReference>
<dbReference type="InterPro" id="IPR052155">
    <property type="entry name" value="Biofilm_reg_signaling"/>
</dbReference>
<dbReference type="SMART" id="SM00267">
    <property type="entry name" value="GGDEF"/>
    <property type="match status" value="1"/>
</dbReference>
<dbReference type="SUPFAM" id="SSF55073">
    <property type="entry name" value="Nucleotide cyclase"/>
    <property type="match status" value="1"/>
</dbReference>
<dbReference type="InterPro" id="IPR035965">
    <property type="entry name" value="PAS-like_dom_sf"/>
</dbReference>
<dbReference type="InterPro" id="IPR000160">
    <property type="entry name" value="GGDEF_dom"/>
</dbReference>
<feature type="domain" description="PAS" evidence="4">
    <location>
        <begin position="247"/>
        <end position="289"/>
    </location>
</feature>
<dbReference type="GO" id="GO:0071111">
    <property type="term" value="F:cyclic-guanylate-specific phosphodiesterase activity"/>
    <property type="evidence" value="ECO:0007669"/>
    <property type="project" value="UniProtKB-EC"/>
</dbReference>
<dbReference type="SMART" id="SM00052">
    <property type="entry name" value="EAL"/>
    <property type="match status" value="1"/>
</dbReference>
<evidence type="ECO:0000313" key="7">
    <source>
        <dbReference type="EMBL" id="WLD59517.1"/>
    </source>
</evidence>
<dbReference type="Gene3D" id="3.20.20.450">
    <property type="entry name" value="EAL domain"/>
    <property type="match status" value="1"/>
</dbReference>
<protein>
    <recommendedName>
        <fullName evidence="1">cyclic-guanylate-specific phosphodiesterase</fullName>
        <ecNumber evidence="1">3.1.4.52</ecNumber>
    </recommendedName>
</protein>
<dbReference type="FunFam" id="3.20.20.450:FF:000001">
    <property type="entry name" value="Cyclic di-GMP phosphodiesterase yahA"/>
    <property type="match status" value="1"/>
</dbReference>
<dbReference type="PROSITE" id="PS50887">
    <property type="entry name" value="GGDEF"/>
    <property type="match status" value="1"/>
</dbReference>
<dbReference type="NCBIfam" id="TIGR00229">
    <property type="entry name" value="sensory_box"/>
    <property type="match status" value="1"/>
</dbReference>
<dbReference type="InterPro" id="IPR013656">
    <property type="entry name" value="PAS_4"/>
</dbReference>
<accession>A0AB38YJU8</accession>
<dbReference type="Gene3D" id="3.30.450.20">
    <property type="entry name" value="PAS domain"/>
    <property type="match status" value="1"/>
</dbReference>
<dbReference type="Gene3D" id="3.30.70.270">
    <property type="match status" value="1"/>
</dbReference>
<feature type="domain" description="GGDEF" evidence="6">
    <location>
        <begin position="406"/>
        <end position="544"/>
    </location>
</feature>
<dbReference type="Pfam" id="PF08448">
    <property type="entry name" value="PAS_4"/>
    <property type="match status" value="1"/>
</dbReference>
<feature type="domain" description="EAL" evidence="5">
    <location>
        <begin position="553"/>
        <end position="809"/>
    </location>
</feature>
<dbReference type="PANTHER" id="PTHR44757">
    <property type="entry name" value="DIGUANYLATE CYCLASE DGCP"/>
    <property type="match status" value="1"/>
</dbReference>
<dbReference type="InterPro" id="IPR035919">
    <property type="entry name" value="EAL_sf"/>
</dbReference>
<dbReference type="PROSITE" id="PS50883">
    <property type="entry name" value="EAL"/>
    <property type="match status" value="1"/>
</dbReference>
<sequence>MTMKLGHHIAVKLALVSVLVALVLGLVLGAVQSLVDYRAERERIDQTIESLLQAYEPAAARAIYNLDTLLAEEVTNGLMTYDFVTRSLVVDELGNELASRERSVATRTDPSGMRRLIPTEQSPYSIAINIAGAESTGTLILEIDPLIALEPFVQRSGTGLRLAILRTMMIVAALFLAAHWMVTRPLTILSQRFRDVDPTVETLEALHIPHHKEDELGVLTDSANRFVKTVQNLLVERDRAEKSSQAAYENIRELVDHLPQIIYVVNHEHRLMVVNRAFAALFGRKPTDLDQAPVTSLQGYVSANIWHKLFDPDQLVLAKQEALQIAEQTIVGRDGRERVFECQKFPLDYRGESAVLSVSIDITERRQAAKHIQHLAYHDSLTGLPNRNYLLEHLDQIQAQAADAHEHGALIFVDLDNFKNINDSLGHAAGDFVLCEVSRRLVAHAQDQDTVSRLGSDEFVLCIPNISHRGKEALFHAEFRANVIRELVAAPFWFDNQRLNVTASIGIAVFPDAELAATDLLRNADIAMVTAKNLGKNTCQVFQPSMSEEASRRLALETGLRQAIEENQFFLTYQPQVDVSTGEITGAEVLLRWKHPERGIVSPLEFIPTLESTGLIVQVGRWVLDTACRDLAQWVTDGLWHPGMRLGVNVSARQFAQADFIHQVRHSTEEHGISPSYLDMEITESMLIEQMKETVERMQQLRDYGVFFSIDDFGTGYSSLAYLKRLPIDVIKIDQSFIRDITDDVNDAAIVETILAIARHMKLHTVAEGVETEQQLTFLKANGCQRYQGYYFSRPVVVEDMTALLQNQPVTPHRQTGTTA</sequence>
<evidence type="ECO:0000256" key="3">
    <source>
        <dbReference type="SAM" id="Phobius"/>
    </source>
</evidence>
<keyword evidence="3" id="KW-0812">Transmembrane</keyword>
<keyword evidence="3" id="KW-0472">Membrane</keyword>
<dbReference type="InterPro" id="IPR029787">
    <property type="entry name" value="Nucleotide_cyclase"/>
</dbReference>